<gene>
    <name evidence="1" type="ORF">GCM10009839_07700</name>
</gene>
<sequence length="125" mass="12996">MFTITSRYWGLPTATAQLPDGRSVTYVRRRFVPKPEDLTLLREHAVVPGERLDTIAFTELGAAELAWQLADANRAVDPGVLAVPGRRLRITLPASLGANAAALGAPGAGPSGMSGLPGMPGAAHG</sequence>
<keyword evidence="2" id="KW-1185">Reference proteome</keyword>
<proteinExistence type="predicted"/>
<name>A0ABP5F2J6_9ACTN</name>
<evidence type="ECO:0000313" key="2">
    <source>
        <dbReference type="Proteomes" id="UP001500751"/>
    </source>
</evidence>
<dbReference type="Proteomes" id="UP001500751">
    <property type="component" value="Unassembled WGS sequence"/>
</dbReference>
<comment type="caution">
    <text evidence="1">The sequence shown here is derived from an EMBL/GenBank/DDBJ whole genome shotgun (WGS) entry which is preliminary data.</text>
</comment>
<reference evidence="2" key="1">
    <citation type="journal article" date="2019" name="Int. J. Syst. Evol. Microbiol.">
        <title>The Global Catalogue of Microorganisms (GCM) 10K type strain sequencing project: providing services to taxonomists for standard genome sequencing and annotation.</title>
        <authorList>
            <consortium name="The Broad Institute Genomics Platform"/>
            <consortium name="The Broad Institute Genome Sequencing Center for Infectious Disease"/>
            <person name="Wu L."/>
            <person name="Ma J."/>
        </authorList>
    </citation>
    <scope>NUCLEOTIDE SEQUENCE [LARGE SCALE GENOMIC DNA]</scope>
    <source>
        <strain evidence="2">JCM 16014</strain>
    </source>
</reference>
<evidence type="ECO:0008006" key="3">
    <source>
        <dbReference type="Google" id="ProtNLM"/>
    </source>
</evidence>
<dbReference type="RefSeq" id="WP_344664068.1">
    <property type="nucleotide sequence ID" value="NZ_BAAAQN010000003.1"/>
</dbReference>
<organism evidence="1 2">
    <name type="scientific">Catenulispora yoronensis</name>
    <dbReference type="NCBI Taxonomy" id="450799"/>
    <lineage>
        <taxon>Bacteria</taxon>
        <taxon>Bacillati</taxon>
        <taxon>Actinomycetota</taxon>
        <taxon>Actinomycetes</taxon>
        <taxon>Catenulisporales</taxon>
        <taxon>Catenulisporaceae</taxon>
        <taxon>Catenulispora</taxon>
    </lineage>
</organism>
<evidence type="ECO:0000313" key="1">
    <source>
        <dbReference type="EMBL" id="GAA2015032.1"/>
    </source>
</evidence>
<dbReference type="EMBL" id="BAAAQN010000003">
    <property type="protein sequence ID" value="GAA2015032.1"/>
    <property type="molecule type" value="Genomic_DNA"/>
</dbReference>
<accession>A0ABP5F2J6</accession>
<protein>
    <recommendedName>
        <fullName evidence="3">LysM domain-containing protein</fullName>
    </recommendedName>
</protein>